<dbReference type="InterPro" id="IPR004143">
    <property type="entry name" value="BPL_LPL_catalytic"/>
</dbReference>
<name>A0A402D7E0_MICAE</name>
<dbReference type="EMBL" id="BIFY01000001">
    <property type="protein sequence ID" value="GCE58101.1"/>
    <property type="molecule type" value="Genomic_DNA"/>
</dbReference>
<comment type="caution">
    <text evidence="3">The sequence shown here is derived from an EMBL/GenBank/DDBJ whole genome shotgun (WGS) entry which is preliminary data.</text>
</comment>
<feature type="domain" description="BPL/LPL catalytic" evidence="2">
    <location>
        <begin position="59"/>
        <end position="256"/>
    </location>
</feature>
<dbReference type="GO" id="GO:0005737">
    <property type="term" value="C:cytoplasm"/>
    <property type="evidence" value="ECO:0007669"/>
    <property type="project" value="TreeGrafter"/>
</dbReference>
<dbReference type="AlphaFoldDB" id="A0A402D7E0"/>
<accession>A0A402D7E0</accession>
<keyword evidence="1 3" id="KW-0436">Ligase</keyword>
<dbReference type="PANTHER" id="PTHR12835">
    <property type="entry name" value="BIOTIN PROTEIN LIGASE"/>
    <property type="match status" value="1"/>
</dbReference>
<dbReference type="InterPro" id="IPR045864">
    <property type="entry name" value="aa-tRNA-synth_II/BPL/LPL"/>
</dbReference>
<dbReference type="Pfam" id="PF03099">
    <property type="entry name" value="BPL_LplA_LipB"/>
    <property type="match status" value="1"/>
</dbReference>
<dbReference type="InterPro" id="IPR004408">
    <property type="entry name" value="Biotin_CoA_COase_ligase"/>
</dbReference>
<evidence type="ECO:0000313" key="4">
    <source>
        <dbReference type="Proteomes" id="UP000289660"/>
    </source>
</evidence>
<dbReference type="Gene3D" id="3.30.930.10">
    <property type="entry name" value="Bira Bifunctional Protein, Domain 2"/>
    <property type="match status" value="1"/>
</dbReference>
<dbReference type="GO" id="GO:0004077">
    <property type="term" value="F:biotin--[biotin carboxyl-carrier protein] ligase activity"/>
    <property type="evidence" value="ECO:0007669"/>
    <property type="project" value="UniProtKB-EC"/>
</dbReference>
<organism evidence="3 4">
    <name type="scientific">Microcystis aeruginosa NIES-4285</name>
    <dbReference type="NCBI Taxonomy" id="2497681"/>
    <lineage>
        <taxon>Bacteria</taxon>
        <taxon>Bacillati</taxon>
        <taxon>Cyanobacteriota</taxon>
        <taxon>Cyanophyceae</taxon>
        <taxon>Oscillatoriophycideae</taxon>
        <taxon>Chroococcales</taxon>
        <taxon>Microcystaceae</taxon>
        <taxon>Microcystis</taxon>
    </lineage>
</organism>
<dbReference type="Proteomes" id="UP000289660">
    <property type="component" value="Unassembled WGS sequence"/>
</dbReference>
<evidence type="ECO:0000313" key="3">
    <source>
        <dbReference type="EMBL" id="GCE58101.1"/>
    </source>
</evidence>
<gene>
    <name evidence="3" type="primary">birA</name>
    <name evidence="3" type="ORF">MiAbB_00004</name>
</gene>
<protein>
    <submittedName>
        <fullName evidence="3">Bifunctional ligase/repressor BirA</fullName>
        <ecNumber evidence="3">6.3.4.15</ecNumber>
    </submittedName>
</protein>
<evidence type="ECO:0000259" key="2">
    <source>
        <dbReference type="PROSITE" id="PS51733"/>
    </source>
</evidence>
<evidence type="ECO:0000256" key="1">
    <source>
        <dbReference type="ARBA" id="ARBA00022598"/>
    </source>
</evidence>
<dbReference type="PROSITE" id="PS51733">
    <property type="entry name" value="BPL_LPL_CATALYTIC"/>
    <property type="match status" value="1"/>
</dbReference>
<dbReference type="NCBIfam" id="TIGR00121">
    <property type="entry name" value="birA_ligase"/>
    <property type="match status" value="1"/>
</dbReference>
<dbReference type="SUPFAM" id="SSF55681">
    <property type="entry name" value="Class II aaRS and biotin synthetases"/>
    <property type="match status" value="1"/>
</dbReference>
<dbReference type="EC" id="6.3.4.15" evidence="3"/>
<dbReference type="PANTHER" id="PTHR12835:SF5">
    <property type="entry name" value="BIOTIN--PROTEIN LIGASE"/>
    <property type="match status" value="1"/>
</dbReference>
<sequence length="302" mass="33250">MASVYVPTSVSTCVLFLAPNQETGDRRQETGGSIEEITFIDYLFPSPHTPHPTTYTLHPSPHFQFMTKIHHFELLPSTNTKAWELLESGENPPFVVTASQQSAGRGQWGREWISEPGGLYLSLALNLDLEVDKSAHLVLATVWGIAHHLNCQEIPVKIKWPNDLVLLGRKLGGINLETRIQGQNIPQAVIGVGLNWSNPVPPTGINLQAFTGNKITSIAQLTSLTSDAILYGYEYYCHHGIKALLASYLEFFANFGQKIVFEGYQGIITGVSDRGELKVKLTSDNASSEIYIPAGRVSLGYN</sequence>
<reference evidence="4" key="1">
    <citation type="submission" date="2018-12" db="EMBL/GenBank/DDBJ databases">
        <title>Genome sequence of Microcystis aeruginosa NIES-4285.</title>
        <authorList>
            <person name="Tanabe Y."/>
        </authorList>
    </citation>
    <scope>NUCLEOTIDE SEQUENCE [LARGE SCALE GENOMIC DNA]</scope>
    <source>
        <strain evidence="4">NIES-4285</strain>
    </source>
</reference>
<dbReference type="CDD" id="cd16442">
    <property type="entry name" value="BPL"/>
    <property type="match status" value="1"/>
</dbReference>
<proteinExistence type="predicted"/>